<name>A0A409WM67_PSICY</name>
<dbReference type="CDD" id="cd00866">
    <property type="entry name" value="PEBP_euk"/>
    <property type="match status" value="1"/>
</dbReference>
<gene>
    <name evidence="1" type="ORF">CVT25_003247</name>
</gene>
<reference evidence="1 2" key="1">
    <citation type="journal article" date="2018" name="Evol. Lett.">
        <title>Horizontal gene cluster transfer increased hallucinogenic mushroom diversity.</title>
        <authorList>
            <person name="Reynolds H.T."/>
            <person name="Vijayakumar V."/>
            <person name="Gluck-Thaler E."/>
            <person name="Korotkin H.B."/>
            <person name="Matheny P.B."/>
            <person name="Slot J.C."/>
        </authorList>
    </citation>
    <scope>NUCLEOTIDE SEQUENCE [LARGE SCALE GENOMIC DNA]</scope>
    <source>
        <strain evidence="1 2">2631</strain>
    </source>
</reference>
<dbReference type="Gene3D" id="3.90.280.10">
    <property type="entry name" value="PEBP-like"/>
    <property type="match status" value="1"/>
</dbReference>
<dbReference type="PANTHER" id="PTHR11362">
    <property type="entry name" value="PHOSPHATIDYLETHANOLAMINE-BINDING PROTEIN"/>
    <property type="match status" value="1"/>
</dbReference>
<proteinExistence type="predicted"/>
<organism evidence="1 2">
    <name type="scientific">Psilocybe cyanescens</name>
    <dbReference type="NCBI Taxonomy" id="93625"/>
    <lineage>
        <taxon>Eukaryota</taxon>
        <taxon>Fungi</taxon>
        <taxon>Dikarya</taxon>
        <taxon>Basidiomycota</taxon>
        <taxon>Agaricomycotina</taxon>
        <taxon>Agaricomycetes</taxon>
        <taxon>Agaricomycetidae</taxon>
        <taxon>Agaricales</taxon>
        <taxon>Agaricineae</taxon>
        <taxon>Strophariaceae</taxon>
        <taxon>Psilocybe</taxon>
    </lineage>
</organism>
<accession>A0A409WM67</accession>
<comment type="caution">
    <text evidence="1">The sequence shown here is derived from an EMBL/GenBank/DDBJ whole genome shotgun (WGS) entry which is preliminary data.</text>
</comment>
<evidence type="ECO:0000313" key="2">
    <source>
        <dbReference type="Proteomes" id="UP000283269"/>
    </source>
</evidence>
<dbReference type="AlphaFoldDB" id="A0A409WM67"/>
<keyword evidence="2" id="KW-1185">Reference proteome</keyword>
<dbReference type="InParanoid" id="A0A409WM67"/>
<dbReference type="STRING" id="93625.A0A409WM67"/>
<sequence>MPVFNSQEIVSKPLNRLALFFIHPVLATAGPPTFSVVGPAGKGPFVVAAVDLDAPTPQTRTSAQIRHFLGGNFVFKPPKEPLALTNITAAVSEFRQPTPPAGSDPHRYVFLLFKQSKAFNTQTLVTPATSIANFNISSFASAVGLGQPLGGTFMLVGPDPPVA</sequence>
<dbReference type="Pfam" id="PF01161">
    <property type="entry name" value="PBP"/>
    <property type="match status" value="1"/>
</dbReference>
<evidence type="ECO:0000313" key="1">
    <source>
        <dbReference type="EMBL" id="PPQ79673.1"/>
    </source>
</evidence>
<dbReference type="OrthoDB" id="2506647at2759"/>
<protein>
    <recommendedName>
        <fullName evidence="3">PEBP-like protein</fullName>
    </recommendedName>
</protein>
<dbReference type="PANTHER" id="PTHR11362:SF82">
    <property type="entry name" value="PHOSPHATIDYLETHANOLAMINE-BINDING PROTEIN 4"/>
    <property type="match status" value="1"/>
</dbReference>
<dbReference type="Proteomes" id="UP000283269">
    <property type="component" value="Unassembled WGS sequence"/>
</dbReference>
<dbReference type="InterPro" id="IPR035810">
    <property type="entry name" value="PEBP_euk"/>
</dbReference>
<dbReference type="InterPro" id="IPR036610">
    <property type="entry name" value="PEBP-like_sf"/>
</dbReference>
<evidence type="ECO:0008006" key="3">
    <source>
        <dbReference type="Google" id="ProtNLM"/>
    </source>
</evidence>
<dbReference type="EMBL" id="NHYD01003368">
    <property type="protein sequence ID" value="PPQ79673.1"/>
    <property type="molecule type" value="Genomic_DNA"/>
</dbReference>
<dbReference type="InterPro" id="IPR008914">
    <property type="entry name" value="PEBP"/>
</dbReference>
<dbReference type="SUPFAM" id="SSF49777">
    <property type="entry name" value="PEBP-like"/>
    <property type="match status" value="1"/>
</dbReference>